<protein>
    <submittedName>
        <fullName evidence="2">Uncharacterized protein</fullName>
    </submittedName>
</protein>
<feature type="region of interest" description="Disordered" evidence="1">
    <location>
        <begin position="48"/>
        <end position="109"/>
    </location>
</feature>
<dbReference type="AlphaFoldDB" id="A0A6N2ARR6"/>
<evidence type="ECO:0000256" key="1">
    <source>
        <dbReference type="SAM" id="MobiDB-lite"/>
    </source>
</evidence>
<feature type="non-terminal residue" evidence="2">
    <location>
        <position position="1"/>
    </location>
</feature>
<dbReference type="PANTHER" id="PTHR33325:SF11">
    <property type="entry name" value="COLD SHOCK DOMAIN-CONTAINING PROTEIN 4-LIKE"/>
    <property type="match status" value="1"/>
</dbReference>
<gene>
    <name evidence="2" type="ORF">EJD97_025574</name>
</gene>
<proteinExistence type="predicted"/>
<evidence type="ECO:0000313" key="2">
    <source>
        <dbReference type="EMBL" id="TMW84234.1"/>
    </source>
</evidence>
<name>A0A6N2ARR6_SOLCI</name>
<feature type="compositionally biased region" description="Basic and acidic residues" evidence="1">
    <location>
        <begin position="77"/>
        <end position="90"/>
    </location>
</feature>
<accession>A0A6N2ARR6</accession>
<dbReference type="PANTHER" id="PTHR33325">
    <property type="entry name" value="ZINC FINGER, CCHC-TYPE-RELATED"/>
    <property type="match status" value="1"/>
</dbReference>
<sequence>IDMMKKTFSTFHASNVLLQQQYQEKGFKKYSELISHLFVAEQNNDLLLKNHENRPTESEPQPEVNEAYAHHGRRGKDRGPNRDRGRDYGQERNSIPGINHSSNKEKKKG</sequence>
<feature type="compositionally biased region" description="Basic and acidic residues" evidence="1">
    <location>
        <begin position="48"/>
        <end position="57"/>
    </location>
</feature>
<organism evidence="2">
    <name type="scientific">Solanum chilense</name>
    <name type="common">Tomato</name>
    <name type="synonym">Lycopersicon chilense</name>
    <dbReference type="NCBI Taxonomy" id="4083"/>
    <lineage>
        <taxon>Eukaryota</taxon>
        <taxon>Viridiplantae</taxon>
        <taxon>Streptophyta</taxon>
        <taxon>Embryophyta</taxon>
        <taxon>Tracheophyta</taxon>
        <taxon>Spermatophyta</taxon>
        <taxon>Magnoliopsida</taxon>
        <taxon>eudicotyledons</taxon>
        <taxon>Gunneridae</taxon>
        <taxon>Pentapetalae</taxon>
        <taxon>asterids</taxon>
        <taxon>lamiids</taxon>
        <taxon>Solanales</taxon>
        <taxon>Solanaceae</taxon>
        <taxon>Solanoideae</taxon>
        <taxon>Solaneae</taxon>
        <taxon>Solanum</taxon>
        <taxon>Solanum subgen. Lycopersicon</taxon>
    </lineage>
</organism>
<comment type="caution">
    <text evidence="2">The sequence shown here is derived from an EMBL/GenBank/DDBJ whole genome shotgun (WGS) entry which is preliminary data.</text>
</comment>
<reference evidence="2" key="1">
    <citation type="submission" date="2019-05" db="EMBL/GenBank/DDBJ databases">
        <title>The de novo reference genome and transcriptome assemblies of the wild tomato species Solanum chilense.</title>
        <authorList>
            <person name="Stam R."/>
            <person name="Nosenko T."/>
            <person name="Hoerger A.C."/>
            <person name="Stephan W."/>
            <person name="Seidel M.A."/>
            <person name="Kuhn J.M.M."/>
            <person name="Haberer G."/>
            <person name="Tellier A."/>
        </authorList>
    </citation>
    <scope>NUCLEOTIDE SEQUENCE</scope>
    <source>
        <tissue evidence="2">Mature leaves</tissue>
    </source>
</reference>
<dbReference type="EMBL" id="RXGB01009705">
    <property type="protein sequence ID" value="TMW84234.1"/>
    <property type="molecule type" value="Genomic_DNA"/>
</dbReference>